<feature type="compositionally biased region" description="Basic and acidic residues" evidence="1">
    <location>
        <begin position="509"/>
        <end position="522"/>
    </location>
</feature>
<evidence type="ECO:0000313" key="4">
    <source>
        <dbReference type="Proteomes" id="UP000057134"/>
    </source>
</evidence>
<feature type="compositionally biased region" description="Basic and acidic residues" evidence="1">
    <location>
        <begin position="492"/>
        <end position="501"/>
    </location>
</feature>
<feature type="region of interest" description="Disordered" evidence="1">
    <location>
        <begin position="370"/>
        <end position="391"/>
    </location>
</feature>
<dbReference type="PATRIC" id="fig|1766.6.peg.5048"/>
<dbReference type="RefSeq" id="WP_054603322.1">
    <property type="nucleotide sequence ID" value="NZ_CP011269.1"/>
</dbReference>
<accession>A0A0N9YGV2</accession>
<name>A0A0N9YGV2_MYCFO</name>
<dbReference type="InterPro" id="IPR029058">
    <property type="entry name" value="AB_hydrolase_fold"/>
</dbReference>
<feature type="domain" description="PE-PPE" evidence="2">
    <location>
        <begin position="85"/>
        <end position="318"/>
    </location>
</feature>
<evidence type="ECO:0000313" key="3">
    <source>
        <dbReference type="EMBL" id="ALI28867.1"/>
    </source>
</evidence>
<feature type="region of interest" description="Disordered" evidence="1">
    <location>
        <begin position="443"/>
        <end position="533"/>
    </location>
</feature>
<dbReference type="EMBL" id="CP011269">
    <property type="protein sequence ID" value="ALI28867.1"/>
    <property type="molecule type" value="Genomic_DNA"/>
</dbReference>
<feature type="compositionally biased region" description="Basic residues" evidence="1">
    <location>
        <begin position="523"/>
        <end position="533"/>
    </location>
</feature>
<proteinExistence type="predicted"/>
<evidence type="ECO:0000259" key="2">
    <source>
        <dbReference type="Pfam" id="PF08237"/>
    </source>
</evidence>
<dbReference type="Gene3D" id="3.40.50.1820">
    <property type="entry name" value="alpha/beta hydrolase"/>
    <property type="match status" value="1"/>
</dbReference>
<dbReference type="KEGG" id="mft:XA26_50720"/>
<dbReference type="Pfam" id="PF08237">
    <property type="entry name" value="PE-PPE"/>
    <property type="match status" value="1"/>
</dbReference>
<sequence length="533" mass="57304">MASRGESSRAARRQHRSSRWAATLLTSVVVAASAVVTVSTQTATYSATVRLAGTTIGVGPSFEPFGLSFPLMFYGTIVPEGDSFHTVPYPAQLTISLPIISDLPVLSHLPYWPQSLKRSEAIGAGYLEQDIANMPAGDKITIIGISQGTQVAEIARADMARDPKYVANADNYEFIFIGNPYQPNGGILTRLTSWSDMPVLGDLFPFGRPGPSDSPFKTTYYQNQYDGVADFPAYFNVLSLVNSFAGQAFGHAFPGYVLEYPDAPNAVTTQIGNTTYVTLPQYLPLLAPLRIPASLVGAERFVDAMDPVLRVFVEMGYDRTADPSRVKEFSWITPDEKLQEALNELPRAFQQSMAILGGEKYVPTLPQPVVSDVEPETPVTPHPAEPVDTSPLGQAVRQALTDVAKAVSDASRPVAKMMQAIGGATAPHKTVDPAESTVEAVAVAGEQPTSTPVSRNPRPRSEASRTDSAPRLRVVRGTDDSDTRTPAPKPVPGKDRPDRTSVRAAAKHAAKEATKSAEAKRDRPAKRQSAKAG</sequence>
<gene>
    <name evidence="3" type="ORF">XA26_50720</name>
</gene>
<organism evidence="3 4">
    <name type="scientific">Mycolicibacterium fortuitum</name>
    <name type="common">Mycobacterium fortuitum</name>
    <dbReference type="NCBI Taxonomy" id="1766"/>
    <lineage>
        <taxon>Bacteria</taxon>
        <taxon>Bacillati</taxon>
        <taxon>Actinomycetota</taxon>
        <taxon>Actinomycetes</taxon>
        <taxon>Mycobacteriales</taxon>
        <taxon>Mycobacteriaceae</taxon>
        <taxon>Mycolicibacterium</taxon>
    </lineage>
</organism>
<dbReference type="AlphaFoldDB" id="A0A0N9YGV2"/>
<reference evidence="3 4" key="1">
    <citation type="journal article" date="2015" name="MBio">
        <title>Enzymatic Degradation of Phenazines Can Generate Energy and Protect Sensitive Organisms from Toxicity.</title>
        <authorList>
            <person name="Costa K.C."/>
            <person name="Bergkessel M."/>
            <person name="Saunders S."/>
            <person name="Korlach J."/>
            <person name="Newman D.K."/>
        </authorList>
    </citation>
    <scope>NUCLEOTIDE SEQUENCE [LARGE SCALE GENOMIC DNA]</scope>
    <source>
        <strain evidence="3 4">CT6</strain>
    </source>
</reference>
<keyword evidence="4" id="KW-1185">Reference proteome</keyword>
<dbReference type="Proteomes" id="UP000057134">
    <property type="component" value="Chromosome"/>
</dbReference>
<evidence type="ECO:0000256" key="1">
    <source>
        <dbReference type="SAM" id="MobiDB-lite"/>
    </source>
</evidence>
<protein>
    <recommendedName>
        <fullName evidence="2">PE-PPE domain-containing protein</fullName>
    </recommendedName>
</protein>
<feature type="compositionally biased region" description="Basic and acidic residues" evidence="1">
    <location>
        <begin position="459"/>
        <end position="483"/>
    </location>
</feature>
<dbReference type="InterPro" id="IPR013228">
    <property type="entry name" value="PE-PPE_C"/>
</dbReference>